<dbReference type="Gene3D" id="2.40.50.140">
    <property type="entry name" value="Nucleic acid-binding proteins"/>
    <property type="match status" value="1"/>
</dbReference>
<dbReference type="OrthoDB" id="9802326at2"/>
<dbReference type="SUPFAM" id="SSF50249">
    <property type="entry name" value="Nucleic acid-binding proteins"/>
    <property type="match status" value="1"/>
</dbReference>
<dbReference type="GO" id="GO:0140096">
    <property type="term" value="F:catalytic activity, acting on a protein"/>
    <property type="evidence" value="ECO:0007669"/>
    <property type="project" value="UniProtKB-ARBA"/>
</dbReference>
<proteinExistence type="inferred from homology"/>
<evidence type="ECO:0000256" key="6">
    <source>
        <dbReference type="ARBA" id="ARBA00023146"/>
    </source>
</evidence>
<keyword evidence="6 7" id="KW-0030">Aminoacyl-tRNA synthetase</keyword>
<comment type="function">
    <text evidence="7">Aspartyl-tRNA synthetase with relaxed tRNA specificity since it is able to aspartylate not only its cognate tRNA(Asp) but also tRNA(Asn). Reaction proceeds in two steps: L-aspartate is first activated by ATP to form Asp-AMP and then transferred to the acceptor end of tRNA(Asp/Asn).</text>
</comment>
<name>A0A6I0ERG2_9FIRM</name>
<dbReference type="CDD" id="cd00777">
    <property type="entry name" value="AspRS_core"/>
    <property type="match status" value="1"/>
</dbReference>
<keyword evidence="2 7" id="KW-0436">Ligase</keyword>
<dbReference type="GO" id="GO:0005524">
    <property type="term" value="F:ATP binding"/>
    <property type="evidence" value="ECO:0007669"/>
    <property type="project" value="UniProtKB-UniRule"/>
</dbReference>
<dbReference type="GO" id="GO:0005737">
    <property type="term" value="C:cytoplasm"/>
    <property type="evidence" value="ECO:0007669"/>
    <property type="project" value="UniProtKB-SubCell"/>
</dbReference>
<dbReference type="InterPro" id="IPR047090">
    <property type="entry name" value="AspRS_core"/>
</dbReference>
<feature type="region of interest" description="Aspartate" evidence="7">
    <location>
        <begin position="204"/>
        <end position="207"/>
    </location>
</feature>
<comment type="subunit">
    <text evidence="7">Homodimer.</text>
</comment>
<feature type="binding site" evidence="7">
    <location>
        <position position="494"/>
    </location>
    <ligand>
        <name>L-aspartate</name>
        <dbReference type="ChEBI" id="CHEBI:29991"/>
    </ligand>
</feature>
<dbReference type="GO" id="GO:0050560">
    <property type="term" value="F:aspartate-tRNA(Asn) ligase activity"/>
    <property type="evidence" value="ECO:0007669"/>
    <property type="project" value="UniProtKB-EC"/>
</dbReference>
<dbReference type="InterPro" id="IPR029351">
    <property type="entry name" value="GAD_dom"/>
</dbReference>
<dbReference type="AlphaFoldDB" id="A0A6I0ERG2"/>
<keyword evidence="5 7" id="KW-0648">Protein biosynthesis</keyword>
<dbReference type="PROSITE" id="PS50862">
    <property type="entry name" value="AA_TRNA_LIGASE_II"/>
    <property type="match status" value="1"/>
</dbReference>
<keyword evidence="3 7" id="KW-0547">Nucleotide-binding</keyword>
<feature type="binding site" evidence="7">
    <location>
        <position position="235"/>
    </location>
    <ligand>
        <name>ATP</name>
        <dbReference type="ChEBI" id="CHEBI:30616"/>
    </ligand>
</feature>
<evidence type="ECO:0000256" key="5">
    <source>
        <dbReference type="ARBA" id="ARBA00022917"/>
    </source>
</evidence>
<feature type="binding site" evidence="7">
    <location>
        <position position="226"/>
    </location>
    <ligand>
        <name>L-aspartate</name>
        <dbReference type="ChEBI" id="CHEBI:29991"/>
    </ligand>
</feature>
<evidence type="ECO:0000313" key="10">
    <source>
        <dbReference type="Proteomes" id="UP000468766"/>
    </source>
</evidence>
<comment type="similarity">
    <text evidence="1 7">Belongs to the class-II aminoacyl-tRNA synthetase family. Type 1 subfamily.</text>
</comment>
<evidence type="ECO:0000256" key="2">
    <source>
        <dbReference type="ARBA" id="ARBA00022598"/>
    </source>
</evidence>
<comment type="caution">
    <text evidence="9">The sequence shown here is derived from an EMBL/GenBank/DDBJ whole genome shotgun (WGS) entry which is preliminary data.</text>
</comment>
<organism evidence="9 10">
    <name type="scientific">Heliorestis acidaminivorans</name>
    <dbReference type="NCBI Taxonomy" id="553427"/>
    <lineage>
        <taxon>Bacteria</taxon>
        <taxon>Bacillati</taxon>
        <taxon>Bacillota</taxon>
        <taxon>Clostridia</taxon>
        <taxon>Eubacteriales</taxon>
        <taxon>Heliobacteriaceae</taxon>
        <taxon>Heliorestis</taxon>
    </lineage>
</organism>
<evidence type="ECO:0000256" key="4">
    <source>
        <dbReference type="ARBA" id="ARBA00022840"/>
    </source>
</evidence>
<dbReference type="Gene3D" id="3.30.930.10">
    <property type="entry name" value="Bira Bifunctional Protein, Domain 2"/>
    <property type="match status" value="1"/>
</dbReference>
<dbReference type="Proteomes" id="UP000468766">
    <property type="component" value="Unassembled WGS sequence"/>
</dbReference>
<reference evidence="9 10" key="1">
    <citation type="submission" date="2019-10" db="EMBL/GenBank/DDBJ databases">
        <title>Whole-genome sequence of the extremophile Heliorestis acidaminivorans DSM 24790.</title>
        <authorList>
            <person name="Kyndt J.A."/>
            <person name="Meyer T.E."/>
        </authorList>
    </citation>
    <scope>NUCLEOTIDE SEQUENCE [LARGE SCALE GENOMIC DNA]</scope>
    <source>
        <strain evidence="9 10">DSM 24790</strain>
    </source>
</reference>
<dbReference type="GO" id="GO:0006422">
    <property type="term" value="P:aspartyl-tRNA aminoacylation"/>
    <property type="evidence" value="ECO:0007669"/>
    <property type="project" value="UniProtKB-UniRule"/>
</dbReference>
<evidence type="ECO:0000313" key="9">
    <source>
        <dbReference type="EMBL" id="KAB2951266.1"/>
    </source>
</evidence>
<dbReference type="InterPro" id="IPR002312">
    <property type="entry name" value="Asp/Asn-tRNA-synth_IIb"/>
</dbReference>
<comment type="catalytic activity">
    <reaction evidence="7">
        <text>tRNA(Asx) + L-aspartate + ATP = L-aspartyl-tRNA(Asx) + AMP + diphosphate</text>
        <dbReference type="Rhea" id="RHEA:18349"/>
        <dbReference type="Rhea" id="RHEA-COMP:9710"/>
        <dbReference type="Rhea" id="RHEA-COMP:9711"/>
        <dbReference type="ChEBI" id="CHEBI:29991"/>
        <dbReference type="ChEBI" id="CHEBI:30616"/>
        <dbReference type="ChEBI" id="CHEBI:33019"/>
        <dbReference type="ChEBI" id="CHEBI:78442"/>
        <dbReference type="ChEBI" id="CHEBI:78516"/>
        <dbReference type="ChEBI" id="CHEBI:456215"/>
        <dbReference type="EC" id="6.1.1.23"/>
    </reaction>
</comment>
<dbReference type="InterPro" id="IPR012340">
    <property type="entry name" value="NA-bd_OB-fold"/>
</dbReference>
<dbReference type="GO" id="GO:0016740">
    <property type="term" value="F:transferase activity"/>
    <property type="evidence" value="ECO:0007669"/>
    <property type="project" value="UniProtKB-ARBA"/>
</dbReference>
<keyword evidence="10" id="KW-1185">Reference proteome</keyword>
<evidence type="ECO:0000256" key="1">
    <source>
        <dbReference type="ARBA" id="ARBA00006303"/>
    </source>
</evidence>
<dbReference type="PANTHER" id="PTHR22594">
    <property type="entry name" value="ASPARTYL/LYSYL-TRNA SYNTHETASE"/>
    <property type="match status" value="1"/>
</dbReference>
<dbReference type="Pfam" id="PF01336">
    <property type="entry name" value="tRNA_anti-codon"/>
    <property type="match status" value="1"/>
</dbReference>
<dbReference type="Gene3D" id="3.30.1360.30">
    <property type="entry name" value="GAD-like domain"/>
    <property type="match status" value="1"/>
</dbReference>
<sequence>MKTLNLNRTHNCGEIRKSHEGQQITLMGWVQRRRDHGGLIFIDLRDRSGLAQVVFSPEVGQEAFNLAESVRNEYVLALTGEVKARPEGTINENLPTGEIEVYARQLEILNSAKTPPFYIEDNVDVDELVRLKYRYLDLRRPEMQKNIMVRHKTTKAMRDFLDQAGFLEIETPMLTRSTPEGARDYLVPSRVHPGEFFALPQSPQLYKQILMVAGMERYFQIVRCFRDEDLRADRQPEFTQLDIEMSFMDMDQILTLMEKMVASIFLEATGREITTPFRRIPYSEAMERYGSDKPDLRFGLELINVTEKVKDVEFKVFAAVVKGGGQVKGINAKGCAHFSRKEIDELTKTAAIYGAKGLAYIQMTEEGPKSPISKFFTEEQWTALLSEMKAEKGDLLLFVADKPSVVAAALGNLRLELAERLNLIDSEELQFAWVVDFPLLEYDEEENRYIAIHHPFTAPKDEDKDLLDADPSKVRAKAYDLVLNGVEIGGGSLRIYQRDIQEKMFALLGLTEEESKEKFGFLLEAFEYGTPPHGGIAFGLDRMIMLMTGRETIRDVIAFPKTQSASDIMVDGPSSVTTKQLKELHIKIDMPPKKVGKTN</sequence>
<protein>
    <recommendedName>
        <fullName evidence="7">Aspartate--tRNA(Asp/Asn) ligase</fullName>
        <ecNumber evidence="7">6.1.1.23</ecNumber>
    </recommendedName>
    <alternativeName>
        <fullName evidence="7">Aspartyl-tRNA synthetase</fullName>
        <shortName evidence="7">AspRS</shortName>
    </alternativeName>
    <alternativeName>
        <fullName evidence="7">Non-discriminating aspartyl-tRNA synthetase</fullName>
        <shortName evidence="7">ND-AspRS</shortName>
    </alternativeName>
</protein>
<feature type="binding site" evidence="7">
    <location>
        <begin position="226"/>
        <end position="228"/>
    </location>
    <ligand>
        <name>ATP</name>
        <dbReference type="ChEBI" id="CHEBI:30616"/>
    </ligand>
</feature>
<dbReference type="InterPro" id="IPR047089">
    <property type="entry name" value="Asp-tRNA-ligase_1_N"/>
</dbReference>
<evidence type="ECO:0000256" key="3">
    <source>
        <dbReference type="ARBA" id="ARBA00022741"/>
    </source>
</evidence>
<dbReference type="PRINTS" id="PR01042">
    <property type="entry name" value="TRNASYNTHASP"/>
</dbReference>
<comment type="subcellular location">
    <subcellularLocation>
        <location evidence="7">Cytoplasm</location>
    </subcellularLocation>
</comment>
<dbReference type="InterPro" id="IPR045864">
    <property type="entry name" value="aa-tRNA-synth_II/BPL/LPL"/>
</dbReference>
<dbReference type="InterPro" id="IPR004524">
    <property type="entry name" value="Asp-tRNA-ligase_1"/>
</dbReference>
<evidence type="ECO:0000256" key="7">
    <source>
        <dbReference type="HAMAP-Rule" id="MF_00044"/>
    </source>
</evidence>
<accession>A0A6I0ERG2</accession>
<keyword evidence="7" id="KW-0963">Cytoplasm</keyword>
<dbReference type="CDD" id="cd04317">
    <property type="entry name" value="EcAspRS_like_N"/>
    <property type="match status" value="1"/>
</dbReference>
<dbReference type="InterPro" id="IPR006195">
    <property type="entry name" value="aa-tRNA-synth_II"/>
</dbReference>
<dbReference type="GO" id="GO:0004815">
    <property type="term" value="F:aspartate-tRNA ligase activity"/>
    <property type="evidence" value="ECO:0007669"/>
    <property type="project" value="UniProtKB-UniRule"/>
</dbReference>
<dbReference type="NCBIfam" id="TIGR00459">
    <property type="entry name" value="aspS_bact"/>
    <property type="match status" value="1"/>
</dbReference>
<dbReference type="EMBL" id="WBXO01000013">
    <property type="protein sequence ID" value="KAB2951266.1"/>
    <property type="molecule type" value="Genomic_DNA"/>
</dbReference>
<keyword evidence="4 7" id="KW-0067">ATP-binding</keyword>
<feature type="site" description="Important for tRNA non-discrimination" evidence="7">
    <location>
        <position position="36"/>
    </location>
</feature>
<feature type="binding site" evidence="7">
    <location>
        <position position="180"/>
    </location>
    <ligand>
        <name>L-aspartate</name>
        <dbReference type="ChEBI" id="CHEBI:29991"/>
    </ligand>
</feature>
<dbReference type="InterPro" id="IPR004115">
    <property type="entry name" value="GAD-like_sf"/>
</dbReference>
<dbReference type="EC" id="6.1.1.23" evidence="7"/>
<dbReference type="InterPro" id="IPR004365">
    <property type="entry name" value="NA-bd_OB_tRNA"/>
</dbReference>
<dbReference type="InterPro" id="IPR004364">
    <property type="entry name" value="Aa-tRNA-synt_II"/>
</dbReference>
<dbReference type="NCBIfam" id="NF001750">
    <property type="entry name" value="PRK00476.1"/>
    <property type="match status" value="1"/>
</dbReference>
<feature type="binding site" evidence="7">
    <location>
        <position position="487"/>
    </location>
    <ligand>
        <name>ATP</name>
        <dbReference type="ChEBI" id="CHEBI:30616"/>
    </ligand>
</feature>
<gene>
    <name evidence="7 9" type="primary">aspS</name>
    <name evidence="9" type="ORF">F9B85_12930</name>
</gene>
<feature type="binding site" evidence="7">
    <location>
        <begin position="539"/>
        <end position="542"/>
    </location>
    <ligand>
        <name>ATP</name>
        <dbReference type="ChEBI" id="CHEBI:30616"/>
    </ligand>
</feature>
<feature type="binding site" evidence="7">
    <location>
        <position position="453"/>
    </location>
    <ligand>
        <name>L-aspartate</name>
        <dbReference type="ChEBI" id="CHEBI:29991"/>
    </ligand>
</feature>
<dbReference type="SUPFAM" id="SSF55261">
    <property type="entry name" value="GAD domain-like"/>
    <property type="match status" value="1"/>
</dbReference>
<dbReference type="SUPFAM" id="SSF55681">
    <property type="entry name" value="Class II aaRS and biotin synthetases"/>
    <property type="match status" value="1"/>
</dbReference>
<dbReference type="RefSeq" id="WP_151621624.1">
    <property type="nucleotide sequence ID" value="NZ_WBXO01000013.1"/>
</dbReference>
<feature type="site" description="Important for tRNA non-discrimination" evidence="7">
    <location>
        <position position="88"/>
    </location>
</feature>
<dbReference type="PANTHER" id="PTHR22594:SF5">
    <property type="entry name" value="ASPARTATE--TRNA LIGASE, MITOCHONDRIAL"/>
    <property type="match status" value="1"/>
</dbReference>
<evidence type="ECO:0000259" key="8">
    <source>
        <dbReference type="PROSITE" id="PS50862"/>
    </source>
</evidence>
<dbReference type="HAMAP" id="MF_00044">
    <property type="entry name" value="Asp_tRNA_synth_type1"/>
    <property type="match status" value="1"/>
</dbReference>
<dbReference type="Pfam" id="PF02938">
    <property type="entry name" value="GAD"/>
    <property type="match status" value="1"/>
</dbReference>
<feature type="domain" description="Aminoacyl-transfer RNA synthetases class-II family profile" evidence="8">
    <location>
        <begin position="155"/>
        <end position="560"/>
    </location>
</feature>
<dbReference type="Pfam" id="PF00152">
    <property type="entry name" value="tRNA-synt_2"/>
    <property type="match status" value="1"/>
</dbReference>
<dbReference type="GO" id="GO:0003676">
    <property type="term" value="F:nucleic acid binding"/>
    <property type="evidence" value="ECO:0007669"/>
    <property type="project" value="InterPro"/>
</dbReference>